<dbReference type="InterPro" id="IPR051810">
    <property type="entry name" value="Precorrin_MeTrfase"/>
</dbReference>
<dbReference type="InterPro" id="IPR014776">
    <property type="entry name" value="4pyrrole_Mease_sub2"/>
</dbReference>
<accession>A0A3D8L2X3</accession>
<keyword evidence="6" id="KW-0413">Isomerase</keyword>
<reference evidence="10" key="1">
    <citation type="submission" date="2018-08" db="EMBL/GenBank/DDBJ databases">
        <authorList>
            <person name="Liu Z.-W."/>
            <person name="Du Z.-J."/>
        </authorList>
    </citation>
    <scope>NUCLEOTIDE SEQUENCE [LARGE SCALE GENOMIC DNA]</scope>
    <source>
        <strain evidence="10">H4X</strain>
    </source>
</reference>
<dbReference type="InterPro" id="IPR036588">
    <property type="entry name" value="CobH/CbiC_sf"/>
</dbReference>
<evidence type="ECO:0000313" key="10">
    <source>
        <dbReference type="Proteomes" id="UP000256708"/>
    </source>
</evidence>
<dbReference type="SUPFAM" id="SSF63965">
    <property type="entry name" value="Precorrin-8X methylmutase CbiC/CobH"/>
    <property type="match status" value="1"/>
</dbReference>
<keyword evidence="10" id="KW-1185">Reference proteome</keyword>
<evidence type="ECO:0000256" key="6">
    <source>
        <dbReference type="ARBA" id="ARBA00023235"/>
    </source>
</evidence>
<gene>
    <name evidence="9" type="primary">cobJ</name>
    <name evidence="9" type="ORF">DXT99_24895</name>
</gene>
<evidence type="ECO:0000256" key="4">
    <source>
        <dbReference type="ARBA" id="ARBA00022679"/>
    </source>
</evidence>
<name>A0A3D8L2X3_9BACT</name>
<keyword evidence="5" id="KW-0949">S-adenosyl-L-methionine</keyword>
<dbReference type="EMBL" id="QRGR01000043">
    <property type="protein sequence ID" value="RDV11342.1"/>
    <property type="molecule type" value="Genomic_DNA"/>
</dbReference>
<dbReference type="Gene3D" id="3.30.950.10">
    <property type="entry name" value="Methyltransferase, Cobalt-precorrin-4 Transmethylase, Domain 2"/>
    <property type="match status" value="1"/>
</dbReference>
<dbReference type="GO" id="GO:0016993">
    <property type="term" value="F:precorrin-8X methylmutase activity"/>
    <property type="evidence" value="ECO:0007669"/>
    <property type="project" value="InterPro"/>
</dbReference>
<evidence type="ECO:0000259" key="8">
    <source>
        <dbReference type="Pfam" id="PF02570"/>
    </source>
</evidence>
<dbReference type="GO" id="GO:0009236">
    <property type="term" value="P:cobalamin biosynthetic process"/>
    <property type="evidence" value="ECO:0007669"/>
    <property type="project" value="UniProtKB-UniPathway"/>
</dbReference>
<dbReference type="UniPathway" id="UPA00148"/>
<dbReference type="SUPFAM" id="SSF53790">
    <property type="entry name" value="Tetrapyrrole methylase"/>
    <property type="match status" value="1"/>
</dbReference>
<dbReference type="Gene3D" id="3.40.1010.10">
    <property type="entry name" value="Cobalt-precorrin-4 Transmethylase, Domain 1"/>
    <property type="match status" value="1"/>
</dbReference>
<organism evidence="9 10">
    <name type="scientific">Pontibacter diazotrophicus</name>
    <dbReference type="NCBI Taxonomy" id="1400979"/>
    <lineage>
        <taxon>Bacteria</taxon>
        <taxon>Pseudomonadati</taxon>
        <taxon>Bacteroidota</taxon>
        <taxon>Cytophagia</taxon>
        <taxon>Cytophagales</taxon>
        <taxon>Hymenobacteraceae</taxon>
        <taxon>Pontibacter</taxon>
    </lineage>
</organism>
<evidence type="ECO:0000313" key="9">
    <source>
        <dbReference type="EMBL" id="RDV11342.1"/>
    </source>
</evidence>
<dbReference type="InterPro" id="IPR006363">
    <property type="entry name" value="Cbl_synth_CobJ/CibH_dom"/>
</dbReference>
<proteinExistence type="predicted"/>
<dbReference type="InterPro" id="IPR000878">
    <property type="entry name" value="4pyrrol_Mease"/>
</dbReference>
<evidence type="ECO:0000259" key="7">
    <source>
        <dbReference type="Pfam" id="PF00590"/>
    </source>
</evidence>
<evidence type="ECO:0000256" key="3">
    <source>
        <dbReference type="ARBA" id="ARBA00022603"/>
    </source>
</evidence>
<dbReference type="InterPro" id="IPR003722">
    <property type="entry name" value="Cbl_synth_CobH/CbiC"/>
</dbReference>
<dbReference type="GO" id="GO:0032259">
    <property type="term" value="P:methylation"/>
    <property type="evidence" value="ECO:0007669"/>
    <property type="project" value="UniProtKB-KW"/>
</dbReference>
<evidence type="ECO:0000256" key="1">
    <source>
        <dbReference type="ARBA" id="ARBA00004953"/>
    </source>
</evidence>
<comment type="pathway">
    <text evidence="1">Cofactor biosynthesis; adenosylcobalamin biosynthesis.</text>
</comment>
<dbReference type="InterPro" id="IPR035996">
    <property type="entry name" value="4pyrrol_Methylase_sf"/>
</dbReference>
<keyword evidence="3 9" id="KW-0489">Methyltransferase</keyword>
<feature type="domain" description="Tetrapyrrole methylase" evidence="7">
    <location>
        <begin position="7"/>
        <end position="214"/>
    </location>
</feature>
<dbReference type="CDD" id="cd11646">
    <property type="entry name" value="Precorrin_3B_C17_MT"/>
    <property type="match status" value="1"/>
</dbReference>
<dbReference type="Gene3D" id="3.40.50.10230">
    <property type="entry name" value="Cobalamin biosynthesis CobH/CbiC, precorrin-8X methylmutase"/>
    <property type="match status" value="1"/>
</dbReference>
<sequence>MNYQKMIQVVGLGPGRTDYLLPIARKAIEEAEVIIGYHYYFQFIEDYIQEGTECIGKELSEEETRADIAIEKALEGNRVVVIGSGDAGIYAMASIVYEKVAQSEDDIEVETIPGISAFVAAGSKLGAVLGHDFCCISLSDLMTPWKTIQKRIEAAAWGDFVTSIYNPKSKKRYWQINKLKSVFLEHRNPKTPVAICKQLGRAEENITLTTLADLDIELIDMFSLVVIGNSQTFRHKNNLITPRGYLNRKPHTGSEIQQASFQEILAQLEVNKYPQDFLWAAVRCIHTSGDFDYIHHLTTSANAIAGWHEYLLGGGTIVTDVTMVQAGITKAFTSKYGNKVVCLLNDEETLALAERENLTRSQAGIKLAAQRHPGALFVIGNAPTALIEIADQTKEGTIKPAGIVGAPVGFVNVVESKERLKLLSTPYALIEGQRGGSNFAAAIVNAAFTLNEAKAYVGEVIQTEKQEAS</sequence>
<dbReference type="PANTHER" id="PTHR47036">
    <property type="entry name" value="COBALT-FACTOR III C(17)-METHYLTRANSFERASE-RELATED"/>
    <property type="match status" value="1"/>
</dbReference>
<dbReference type="PANTHER" id="PTHR47036:SF1">
    <property type="entry name" value="COBALT-FACTOR III C(17)-METHYLTRANSFERASE-RELATED"/>
    <property type="match status" value="1"/>
</dbReference>
<dbReference type="OrthoDB" id="9772960at2"/>
<keyword evidence="4 9" id="KW-0808">Transferase</keyword>
<dbReference type="AlphaFoldDB" id="A0A3D8L2X3"/>
<evidence type="ECO:0000256" key="5">
    <source>
        <dbReference type="ARBA" id="ARBA00022691"/>
    </source>
</evidence>
<dbReference type="Pfam" id="PF00590">
    <property type="entry name" value="TP_methylase"/>
    <property type="match status" value="1"/>
</dbReference>
<dbReference type="InterPro" id="IPR014777">
    <property type="entry name" value="4pyrrole_Mease_sub1"/>
</dbReference>
<protein>
    <submittedName>
        <fullName evidence="9">Precorrin-3B C(17)-methyltransferase</fullName>
        <ecNumber evidence="9">2.1.1.131</ecNumber>
    </submittedName>
</protein>
<dbReference type="Proteomes" id="UP000256708">
    <property type="component" value="Unassembled WGS sequence"/>
</dbReference>
<dbReference type="GO" id="GO:0030789">
    <property type="term" value="F:precorrin-3B C17-methyltransferase activity"/>
    <property type="evidence" value="ECO:0007669"/>
    <property type="project" value="UniProtKB-EC"/>
</dbReference>
<keyword evidence="2" id="KW-0169">Cobalamin biosynthesis</keyword>
<evidence type="ECO:0000256" key="2">
    <source>
        <dbReference type="ARBA" id="ARBA00022573"/>
    </source>
</evidence>
<dbReference type="EC" id="2.1.1.131" evidence="9"/>
<dbReference type="Pfam" id="PF02570">
    <property type="entry name" value="CbiC"/>
    <property type="match status" value="1"/>
</dbReference>
<dbReference type="NCBIfam" id="TIGR01466">
    <property type="entry name" value="cobJ_cbiH"/>
    <property type="match status" value="1"/>
</dbReference>
<feature type="domain" description="Cobalamin biosynthesis precorrin-8X methylmutase CobH/CbiC" evidence="8">
    <location>
        <begin position="255"/>
        <end position="448"/>
    </location>
</feature>
<comment type="caution">
    <text evidence="9">The sequence shown here is derived from an EMBL/GenBank/DDBJ whole genome shotgun (WGS) entry which is preliminary data.</text>
</comment>